<dbReference type="InterPro" id="IPR008250">
    <property type="entry name" value="ATPase_P-typ_transduc_dom_A_sf"/>
</dbReference>
<protein>
    <recommendedName>
        <fullName evidence="9">Cation-transporting ATPase</fullName>
        <ecNumber evidence="9">7.2.2.-</ecNumber>
    </recommendedName>
</protein>
<evidence type="ECO:0000259" key="12">
    <source>
        <dbReference type="Pfam" id="PF00690"/>
    </source>
</evidence>
<keyword evidence="15" id="KW-1185">Reference proteome</keyword>
<evidence type="ECO:0000256" key="9">
    <source>
        <dbReference type="RuleBase" id="RU362082"/>
    </source>
</evidence>
<feature type="domain" description="P-type ATPase A" evidence="11">
    <location>
        <begin position="432"/>
        <end position="525"/>
    </location>
</feature>
<dbReference type="InterPro" id="IPR004014">
    <property type="entry name" value="ATPase_P-typ_cation-transptr_N"/>
</dbReference>
<dbReference type="InterPro" id="IPR006544">
    <property type="entry name" value="P-type_TPase_V"/>
</dbReference>
<dbReference type="PANTHER" id="PTHR45630">
    <property type="entry name" value="CATION-TRANSPORTING ATPASE-RELATED"/>
    <property type="match status" value="1"/>
</dbReference>
<evidence type="ECO:0000259" key="11">
    <source>
        <dbReference type="Pfam" id="PF00122"/>
    </source>
</evidence>
<comment type="caution">
    <text evidence="14">The sequence shown here is derived from an EMBL/GenBank/DDBJ whole genome shotgun (WGS) entry which is preliminary data.</text>
</comment>
<reference evidence="14 15" key="1">
    <citation type="submission" date="2023-04" db="EMBL/GenBank/DDBJ databases">
        <title>Genome of Basidiobolus ranarum AG-B5.</title>
        <authorList>
            <person name="Stajich J.E."/>
            <person name="Carter-House D."/>
            <person name="Gryganskyi A."/>
        </authorList>
    </citation>
    <scope>NUCLEOTIDE SEQUENCE [LARGE SCALE GENOMIC DNA]</scope>
    <source>
        <strain evidence="14 15">AG-B5</strain>
    </source>
</reference>
<dbReference type="SUPFAM" id="SSF81665">
    <property type="entry name" value="Calcium ATPase, transmembrane domain M"/>
    <property type="match status" value="1"/>
</dbReference>
<dbReference type="Pfam" id="PF00122">
    <property type="entry name" value="E1-E2_ATPase"/>
    <property type="match status" value="1"/>
</dbReference>
<feature type="compositionally biased region" description="Polar residues" evidence="10">
    <location>
        <begin position="1"/>
        <end position="31"/>
    </location>
</feature>
<sequence length="540" mass="61428">MGTSNTSEPDLEYQQFNDTTNQQNSSLSWRETSGPEGIPINSHRKSRHDSGPELQGSSLSLMTPIETYTSRTRSRRNSHTPLINPRLNASPSPSPSPSMTAHSFSLLAGKNESSLPLSFSSSFHRRGGDNDVSESENDHRNEDSSDSEEEVSDDLSETSSLDTRSAIQTVSLPIENGSTSRASYPESILRLPYEQEIVLEEEDLRFVVTGYRSLKLWTYGYYVLCFLTAGVLALVGRWIPRFWIYLTAETCNLDSAEWLVVENEWGDIEIEKIHRRYYGGSLGSVFICNPEVAEKSLSQLDYFDYKYIRFIFHPLLQKFVQNSHWKDKAWVNIYNCKRGLTRELLNERKLVFGDNVIAIKEKPIMQLLTDEVLHPFYVFQIFSVTLWMLDDYLYYAICIFIISASSIVTTLVETRKNTRRMSEMSRFVCDIKVYRNDHWRLISSEDLVPGDVFEVNTEEFANFPCDGILLDGDCIINESMLTGESVPVSKIPVVNSALLEMDLSVSNVHPNLAKHFLFSGTKIIRVRPGTLDTNTNANNA</sequence>
<keyword evidence="5 9" id="KW-0067">ATP-binding</keyword>
<dbReference type="Proteomes" id="UP001479436">
    <property type="component" value="Unassembled WGS sequence"/>
</dbReference>
<dbReference type="SUPFAM" id="SSF81653">
    <property type="entry name" value="Calcium ATPase, transduction domain A"/>
    <property type="match status" value="1"/>
</dbReference>
<comment type="caution">
    <text evidence="9">Lacks conserved residue(s) required for the propagation of feature annotation.</text>
</comment>
<feature type="domain" description="P5B-type ATPase N-terminal" evidence="13">
    <location>
        <begin position="202"/>
        <end position="313"/>
    </location>
</feature>
<accession>A0ABR2WN74</accession>
<evidence type="ECO:0000256" key="7">
    <source>
        <dbReference type="ARBA" id="ARBA00022967"/>
    </source>
</evidence>
<comment type="subcellular location">
    <subcellularLocation>
        <location evidence="1 9">Membrane</location>
        <topology evidence="1 9">Multi-pass membrane protein</topology>
    </subcellularLocation>
</comment>
<comment type="similarity">
    <text evidence="9">Belongs to the cation transport ATPase (P-type) (TC 3.A.3) family. Type V subfamily.</text>
</comment>
<comment type="catalytic activity">
    <reaction evidence="8 9">
        <text>ATP + H2O = ADP + phosphate + H(+)</text>
        <dbReference type="Rhea" id="RHEA:13065"/>
        <dbReference type="ChEBI" id="CHEBI:15377"/>
        <dbReference type="ChEBI" id="CHEBI:15378"/>
        <dbReference type="ChEBI" id="CHEBI:30616"/>
        <dbReference type="ChEBI" id="CHEBI:43474"/>
        <dbReference type="ChEBI" id="CHEBI:456216"/>
    </reaction>
</comment>
<dbReference type="EMBL" id="JASJQH010000774">
    <property type="protein sequence ID" value="KAK9762948.1"/>
    <property type="molecule type" value="Genomic_DNA"/>
</dbReference>
<keyword evidence="2" id="KW-0597">Phosphoprotein</keyword>
<dbReference type="InterPro" id="IPR059000">
    <property type="entry name" value="ATPase_P-type_domA"/>
</dbReference>
<name>A0ABR2WN74_9FUNG</name>
<keyword evidence="6 9" id="KW-0460">Magnesium</keyword>
<feature type="region of interest" description="Disordered" evidence="10">
    <location>
        <begin position="1"/>
        <end position="102"/>
    </location>
</feature>
<proteinExistence type="inferred from homology"/>
<keyword evidence="9" id="KW-1133">Transmembrane helix</keyword>
<dbReference type="InterPro" id="IPR047819">
    <property type="entry name" value="P5A-ATPase_N"/>
</dbReference>
<evidence type="ECO:0000313" key="14">
    <source>
        <dbReference type="EMBL" id="KAK9762948.1"/>
    </source>
</evidence>
<evidence type="ECO:0000256" key="10">
    <source>
        <dbReference type="SAM" id="MobiDB-lite"/>
    </source>
</evidence>
<evidence type="ECO:0000256" key="6">
    <source>
        <dbReference type="ARBA" id="ARBA00022842"/>
    </source>
</evidence>
<dbReference type="InterPro" id="IPR023298">
    <property type="entry name" value="ATPase_P-typ_TM_dom_sf"/>
</dbReference>
<gene>
    <name evidence="14" type="ORF">K7432_010801</name>
</gene>
<evidence type="ECO:0000256" key="3">
    <source>
        <dbReference type="ARBA" id="ARBA00022723"/>
    </source>
</evidence>
<evidence type="ECO:0000259" key="13">
    <source>
        <dbReference type="Pfam" id="PF12409"/>
    </source>
</evidence>
<keyword evidence="7 9" id="KW-1278">Translocase</keyword>
<dbReference type="Gene3D" id="2.70.150.10">
    <property type="entry name" value="Calcium-transporting ATPase, cytoplasmic transduction domain A"/>
    <property type="match status" value="1"/>
</dbReference>
<feature type="non-terminal residue" evidence="14">
    <location>
        <position position="540"/>
    </location>
</feature>
<keyword evidence="3 9" id="KW-0479">Metal-binding</keyword>
<feature type="transmembrane region" description="Helical" evidence="9">
    <location>
        <begin position="219"/>
        <end position="239"/>
    </location>
</feature>
<dbReference type="EC" id="7.2.2.-" evidence="9"/>
<evidence type="ECO:0000256" key="2">
    <source>
        <dbReference type="ARBA" id="ARBA00022553"/>
    </source>
</evidence>
<feature type="domain" description="Cation-transporting P-type ATPase N-terminal" evidence="12">
    <location>
        <begin position="337"/>
        <end position="387"/>
    </location>
</feature>
<feature type="region of interest" description="Disordered" evidence="10">
    <location>
        <begin position="119"/>
        <end position="162"/>
    </location>
</feature>
<keyword evidence="9" id="KW-0812">Transmembrane</keyword>
<dbReference type="PANTHER" id="PTHR45630:SF8">
    <property type="entry name" value="CATION-TRANSPORTING ATPASE"/>
    <property type="match status" value="1"/>
</dbReference>
<evidence type="ECO:0000313" key="15">
    <source>
        <dbReference type="Proteomes" id="UP001479436"/>
    </source>
</evidence>
<keyword evidence="4 9" id="KW-0547">Nucleotide-binding</keyword>
<feature type="transmembrane region" description="Helical" evidence="9">
    <location>
        <begin position="392"/>
        <end position="412"/>
    </location>
</feature>
<evidence type="ECO:0000256" key="8">
    <source>
        <dbReference type="ARBA" id="ARBA00049360"/>
    </source>
</evidence>
<organism evidence="14 15">
    <name type="scientific">Basidiobolus ranarum</name>
    <dbReference type="NCBI Taxonomy" id="34480"/>
    <lineage>
        <taxon>Eukaryota</taxon>
        <taxon>Fungi</taxon>
        <taxon>Fungi incertae sedis</taxon>
        <taxon>Zoopagomycota</taxon>
        <taxon>Entomophthoromycotina</taxon>
        <taxon>Basidiobolomycetes</taxon>
        <taxon>Basidiobolales</taxon>
        <taxon>Basidiobolaceae</taxon>
        <taxon>Basidiobolus</taxon>
    </lineage>
</organism>
<evidence type="ECO:0000256" key="4">
    <source>
        <dbReference type="ARBA" id="ARBA00022741"/>
    </source>
</evidence>
<dbReference type="Pfam" id="PF00690">
    <property type="entry name" value="Cation_ATPase_N"/>
    <property type="match status" value="1"/>
</dbReference>
<keyword evidence="9" id="KW-0472">Membrane</keyword>
<feature type="compositionally biased region" description="Acidic residues" evidence="10">
    <location>
        <begin position="144"/>
        <end position="156"/>
    </location>
</feature>
<dbReference type="Pfam" id="PF12409">
    <property type="entry name" value="P5-ATPase"/>
    <property type="match status" value="1"/>
</dbReference>
<evidence type="ECO:0000256" key="5">
    <source>
        <dbReference type="ARBA" id="ARBA00022840"/>
    </source>
</evidence>
<evidence type="ECO:0000256" key="1">
    <source>
        <dbReference type="ARBA" id="ARBA00004141"/>
    </source>
</evidence>